<comment type="caution">
    <text evidence="3">The sequence shown here is derived from an EMBL/GenBank/DDBJ whole genome shotgun (WGS) entry which is preliminary data.</text>
</comment>
<keyword evidence="1" id="KW-0472">Membrane</keyword>
<dbReference type="PANTHER" id="PTHR30590">
    <property type="entry name" value="INNER MEMBRANE PROTEIN"/>
    <property type="match status" value="1"/>
</dbReference>
<dbReference type="RefSeq" id="WP_126776048.1">
    <property type="nucleotide sequence ID" value="NZ_PIPM01000002.1"/>
</dbReference>
<name>A0A432WPK1_9GAMM</name>
<evidence type="ECO:0000313" key="4">
    <source>
        <dbReference type="Proteomes" id="UP000288405"/>
    </source>
</evidence>
<dbReference type="OrthoDB" id="9807744at2"/>
<reference evidence="3 4" key="1">
    <citation type="journal article" date="2011" name="Front. Microbiol.">
        <title>Genomic signatures of strain selection and enhancement in Bacillus atrophaeus var. globigii, a historical biowarfare simulant.</title>
        <authorList>
            <person name="Gibbons H.S."/>
            <person name="Broomall S.M."/>
            <person name="McNew L.A."/>
            <person name="Daligault H."/>
            <person name="Chapman C."/>
            <person name="Bruce D."/>
            <person name="Karavis M."/>
            <person name="Krepps M."/>
            <person name="McGregor P.A."/>
            <person name="Hong C."/>
            <person name="Park K.H."/>
            <person name="Akmal A."/>
            <person name="Feldman A."/>
            <person name="Lin J.S."/>
            <person name="Chang W.E."/>
            <person name="Higgs B.W."/>
            <person name="Demirev P."/>
            <person name="Lindquist J."/>
            <person name="Liem A."/>
            <person name="Fochler E."/>
            <person name="Read T.D."/>
            <person name="Tapia R."/>
            <person name="Johnson S."/>
            <person name="Bishop-Lilly K.A."/>
            <person name="Detter C."/>
            <person name="Han C."/>
            <person name="Sozhamannan S."/>
            <person name="Rosenzweig C.N."/>
            <person name="Skowronski E.W."/>
        </authorList>
    </citation>
    <scope>NUCLEOTIDE SEQUENCE [LARGE SCALE GENOMIC DNA]</scope>
    <source>
        <strain evidence="3 4">GYP-17</strain>
    </source>
</reference>
<keyword evidence="4" id="KW-1185">Reference proteome</keyword>
<dbReference type="AlphaFoldDB" id="A0A432WPK1"/>
<feature type="transmembrane region" description="Helical" evidence="1">
    <location>
        <begin position="64"/>
        <end position="93"/>
    </location>
</feature>
<evidence type="ECO:0000259" key="2">
    <source>
        <dbReference type="Pfam" id="PF04235"/>
    </source>
</evidence>
<keyword evidence="1" id="KW-1133">Transmembrane helix</keyword>
<feature type="transmembrane region" description="Helical" evidence="1">
    <location>
        <begin position="26"/>
        <end position="44"/>
    </location>
</feature>
<dbReference type="InterPro" id="IPR007349">
    <property type="entry name" value="DUF418"/>
</dbReference>
<feature type="transmembrane region" description="Helical" evidence="1">
    <location>
        <begin position="105"/>
        <end position="124"/>
    </location>
</feature>
<sequence length="420" mass="47783">MTQINLPPAGASAPVQGNERMHILDILRGFALFGILMMNIEYFQRPMQAVMLGLDQTQTGINYAVGWFVFVFIQGKFYTLFSLLFGIGFVVFLDRARARVSRPRWLFSRRLLILVLIGALHGFFIWSGDILLLYALTGFLLLLFFHKTSASRLWKWAIVFLVIPLIMFWLGAWSIEMAMQSNPKNVMAMFTEQQEALLGDIARGELIYMQGSYWEAVQWRMHEMIALYGGGGLLFFGMSVLALFALGASCARAGIFQDVAGNISLFKRLVFLGYGIGIPAALIFGIWGTDLVLFYPNYDAAVFYVFQQLANIALCFAYLSTLVLLMHYGKRWVRVFAPAGQMALTNYLLQSIVFTLIFYGYGLGLYGEVGRAGATFMAIIFYVGQLFASQWWLERYRYGPAEWLWRSLTYGQRQPFKKAM</sequence>
<dbReference type="InterPro" id="IPR052529">
    <property type="entry name" value="Bact_Transport_Assoc"/>
</dbReference>
<feature type="transmembrane region" description="Helical" evidence="1">
    <location>
        <begin position="225"/>
        <end position="248"/>
    </location>
</feature>
<feature type="transmembrane region" description="Helical" evidence="1">
    <location>
        <begin position="372"/>
        <end position="393"/>
    </location>
</feature>
<feature type="transmembrane region" description="Helical" evidence="1">
    <location>
        <begin position="269"/>
        <end position="289"/>
    </location>
</feature>
<accession>A0A432WPK1</accession>
<dbReference type="Pfam" id="PF04235">
    <property type="entry name" value="DUF418"/>
    <property type="match status" value="1"/>
</dbReference>
<evidence type="ECO:0000313" key="3">
    <source>
        <dbReference type="EMBL" id="RUO35668.1"/>
    </source>
</evidence>
<feature type="transmembrane region" description="Helical" evidence="1">
    <location>
        <begin position="153"/>
        <end position="175"/>
    </location>
</feature>
<feature type="transmembrane region" description="Helical" evidence="1">
    <location>
        <begin position="301"/>
        <end position="326"/>
    </location>
</feature>
<keyword evidence="1" id="KW-0812">Transmembrane</keyword>
<dbReference type="PANTHER" id="PTHR30590:SF2">
    <property type="entry name" value="INNER MEMBRANE PROTEIN"/>
    <property type="match status" value="1"/>
</dbReference>
<gene>
    <name evidence="3" type="ORF">CWE11_02600</name>
</gene>
<feature type="domain" description="DUF418" evidence="2">
    <location>
        <begin position="251"/>
        <end position="411"/>
    </location>
</feature>
<dbReference type="Proteomes" id="UP000288405">
    <property type="component" value="Unassembled WGS sequence"/>
</dbReference>
<dbReference type="EMBL" id="PIPM01000002">
    <property type="protein sequence ID" value="RUO35668.1"/>
    <property type="molecule type" value="Genomic_DNA"/>
</dbReference>
<feature type="transmembrane region" description="Helical" evidence="1">
    <location>
        <begin position="130"/>
        <end position="146"/>
    </location>
</feature>
<feature type="transmembrane region" description="Helical" evidence="1">
    <location>
        <begin position="347"/>
        <end position="366"/>
    </location>
</feature>
<proteinExistence type="predicted"/>
<protein>
    <recommendedName>
        <fullName evidence="2">DUF418 domain-containing protein</fullName>
    </recommendedName>
</protein>
<organism evidence="3 4">
    <name type="scientific">Aliidiomarina sanyensis</name>
    <dbReference type="NCBI Taxonomy" id="1249555"/>
    <lineage>
        <taxon>Bacteria</taxon>
        <taxon>Pseudomonadati</taxon>
        <taxon>Pseudomonadota</taxon>
        <taxon>Gammaproteobacteria</taxon>
        <taxon>Alteromonadales</taxon>
        <taxon>Idiomarinaceae</taxon>
        <taxon>Aliidiomarina</taxon>
    </lineage>
</organism>
<evidence type="ECO:0000256" key="1">
    <source>
        <dbReference type="SAM" id="Phobius"/>
    </source>
</evidence>